<feature type="region of interest" description="Disordered" evidence="1">
    <location>
        <begin position="109"/>
        <end position="154"/>
    </location>
</feature>
<accession>A0A6N2XLJ8</accession>
<dbReference type="SUPFAM" id="SSF50249">
    <property type="entry name" value="Nucleic acid-binding proteins"/>
    <property type="match status" value="1"/>
</dbReference>
<dbReference type="InterPro" id="IPR012340">
    <property type="entry name" value="NA-bd_OB-fold"/>
</dbReference>
<feature type="compositionally biased region" description="Low complexity" evidence="1">
    <location>
        <begin position="118"/>
        <end position="136"/>
    </location>
</feature>
<reference evidence="2" key="1">
    <citation type="submission" date="2019-11" db="EMBL/GenBank/DDBJ databases">
        <authorList>
            <person name="Feng L."/>
        </authorList>
    </citation>
    <scope>NUCLEOTIDE SEQUENCE</scope>
    <source>
        <strain evidence="2">BintestinalisLFYP9</strain>
    </source>
</reference>
<evidence type="ECO:0008006" key="3">
    <source>
        <dbReference type="Google" id="ProtNLM"/>
    </source>
</evidence>
<evidence type="ECO:0000313" key="2">
    <source>
        <dbReference type="EMBL" id="VYT54158.1"/>
    </source>
</evidence>
<dbReference type="InterPro" id="IPR021474">
    <property type="entry name" value="DUF3127"/>
</dbReference>
<name>A0A6N2XLJ8_9BACE</name>
<dbReference type="Pfam" id="PF11325">
    <property type="entry name" value="DUF3127"/>
    <property type="match status" value="1"/>
</dbReference>
<dbReference type="EMBL" id="CACRSU010000051">
    <property type="protein sequence ID" value="VYT54158.1"/>
    <property type="molecule type" value="Genomic_DNA"/>
</dbReference>
<organism evidence="2">
    <name type="scientific">Bacteroides intestinalis</name>
    <dbReference type="NCBI Taxonomy" id="329854"/>
    <lineage>
        <taxon>Bacteria</taxon>
        <taxon>Pseudomonadati</taxon>
        <taxon>Bacteroidota</taxon>
        <taxon>Bacteroidia</taxon>
        <taxon>Bacteroidales</taxon>
        <taxon>Bacteroidaceae</taxon>
        <taxon>Bacteroides</taxon>
    </lineage>
</organism>
<dbReference type="Gene3D" id="2.40.50.140">
    <property type="entry name" value="Nucleic acid-binding proteins"/>
    <property type="match status" value="1"/>
</dbReference>
<protein>
    <recommendedName>
        <fullName evidence="3">DUF3127 domain-containing protein</fullName>
    </recommendedName>
</protein>
<evidence type="ECO:0000256" key="1">
    <source>
        <dbReference type="SAM" id="MobiDB-lite"/>
    </source>
</evidence>
<sequence>MANQITGRIIEIGQTVQIPSKSGGSPFTKREFILDATTYDPYTGERSEYENIIPLEFSGDKCAELDRYKNDDVVTISFILQGRSWTNQDGELKRMASIRCYKIEARGGVSQSPQTVSAQHPIQQPAPQPTYQQQPQNFPPPVDANGNVKDDLPF</sequence>
<proteinExistence type="predicted"/>
<gene>
    <name evidence="2" type="ORF">BILFYP9_05013</name>
</gene>
<dbReference type="RefSeq" id="WP_138291690.1">
    <property type="nucleotide sequence ID" value="NZ_BAABZC010000002.1"/>
</dbReference>
<dbReference type="AlphaFoldDB" id="A0A6N2XLJ8"/>